<sequence>SLHCRAPSRTPLPFDWEVNGKELEKPTEDSSAERKHRWVYSEARSTKSWGKRSIKSRNTTEAACSAEDSPIRGQ</sequence>
<comment type="caution">
    <text evidence="2">The sequence shown here is derived from an EMBL/GenBank/DDBJ whole genome shotgun (WGS) entry which is preliminary data.</text>
</comment>
<evidence type="ECO:0000313" key="2">
    <source>
        <dbReference type="EMBL" id="MEQ2226944.1"/>
    </source>
</evidence>
<feature type="region of interest" description="Disordered" evidence="1">
    <location>
        <begin position="49"/>
        <end position="74"/>
    </location>
</feature>
<keyword evidence="3" id="KW-1185">Reference proteome</keyword>
<feature type="non-terminal residue" evidence="2">
    <location>
        <position position="1"/>
    </location>
</feature>
<dbReference type="Proteomes" id="UP001482620">
    <property type="component" value="Unassembled WGS sequence"/>
</dbReference>
<proteinExistence type="predicted"/>
<evidence type="ECO:0000313" key="3">
    <source>
        <dbReference type="Proteomes" id="UP001482620"/>
    </source>
</evidence>
<evidence type="ECO:0008006" key="4">
    <source>
        <dbReference type="Google" id="ProtNLM"/>
    </source>
</evidence>
<name>A0ABV0T287_9TELE</name>
<protein>
    <recommendedName>
        <fullName evidence="4">Ig-like domain-containing protein</fullName>
    </recommendedName>
</protein>
<accession>A0ABV0T287</accession>
<dbReference type="EMBL" id="JAHRIQ010016907">
    <property type="protein sequence ID" value="MEQ2226944.1"/>
    <property type="molecule type" value="Genomic_DNA"/>
</dbReference>
<organism evidence="2 3">
    <name type="scientific">Ilyodon furcidens</name>
    <name type="common">goldbreast splitfin</name>
    <dbReference type="NCBI Taxonomy" id="33524"/>
    <lineage>
        <taxon>Eukaryota</taxon>
        <taxon>Metazoa</taxon>
        <taxon>Chordata</taxon>
        <taxon>Craniata</taxon>
        <taxon>Vertebrata</taxon>
        <taxon>Euteleostomi</taxon>
        <taxon>Actinopterygii</taxon>
        <taxon>Neopterygii</taxon>
        <taxon>Teleostei</taxon>
        <taxon>Neoteleostei</taxon>
        <taxon>Acanthomorphata</taxon>
        <taxon>Ovalentaria</taxon>
        <taxon>Atherinomorphae</taxon>
        <taxon>Cyprinodontiformes</taxon>
        <taxon>Goodeidae</taxon>
        <taxon>Ilyodon</taxon>
    </lineage>
</organism>
<reference evidence="2 3" key="1">
    <citation type="submission" date="2021-06" db="EMBL/GenBank/DDBJ databases">
        <authorList>
            <person name="Palmer J.M."/>
        </authorList>
    </citation>
    <scope>NUCLEOTIDE SEQUENCE [LARGE SCALE GENOMIC DNA]</scope>
    <source>
        <strain evidence="3">if_2019</strain>
        <tissue evidence="2">Muscle</tissue>
    </source>
</reference>
<gene>
    <name evidence="2" type="ORF">ILYODFUR_032561</name>
</gene>
<evidence type="ECO:0000256" key="1">
    <source>
        <dbReference type="SAM" id="MobiDB-lite"/>
    </source>
</evidence>